<feature type="transmembrane region" description="Helical" evidence="1">
    <location>
        <begin position="150"/>
        <end position="170"/>
    </location>
</feature>
<evidence type="ECO:0000313" key="3">
    <source>
        <dbReference type="Proteomes" id="UP000051580"/>
    </source>
</evidence>
<feature type="transmembrane region" description="Helical" evidence="1">
    <location>
        <begin position="225"/>
        <end position="244"/>
    </location>
</feature>
<proteinExistence type="predicted"/>
<organism evidence="2 3">
    <name type="scientific">Levilactobacillus hammesii DSM 16381</name>
    <dbReference type="NCBI Taxonomy" id="1423753"/>
    <lineage>
        <taxon>Bacteria</taxon>
        <taxon>Bacillati</taxon>
        <taxon>Bacillota</taxon>
        <taxon>Bacilli</taxon>
        <taxon>Lactobacillales</taxon>
        <taxon>Lactobacillaceae</taxon>
        <taxon>Levilactobacillus</taxon>
    </lineage>
</organism>
<dbReference type="PATRIC" id="fig|1423753.3.peg.1198"/>
<accession>A0A0R1UIU3</accession>
<feature type="transmembrane region" description="Helical" evidence="1">
    <location>
        <begin position="177"/>
        <end position="196"/>
    </location>
</feature>
<protein>
    <submittedName>
        <fullName evidence="2">Integral membrane protein</fullName>
    </submittedName>
</protein>
<feature type="transmembrane region" description="Helical" evidence="1">
    <location>
        <begin position="36"/>
        <end position="56"/>
    </location>
</feature>
<name>A0A0R1UIU3_9LACO</name>
<feature type="transmembrane region" description="Helical" evidence="1">
    <location>
        <begin position="448"/>
        <end position="466"/>
    </location>
</feature>
<gene>
    <name evidence="2" type="ORF">FD28_GL001151</name>
</gene>
<dbReference type="NCBIfam" id="TIGR03766">
    <property type="entry name" value="TIGR03766 family XrtG-associated glycosyltransferase"/>
    <property type="match status" value="1"/>
</dbReference>
<keyword evidence="1" id="KW-0472">Membrane</keyword>
<keyword evidence="3" id="KW-1185">Reference proteome</keyword>
<evidence type="ECO:0000256" key="1">
    <source>
        <dbReference type="SAM" id="Phobius"/>
    </source>
</evidence>
<feature type="transmembrane region" description="Helical" evidence="1">
    <location>
        <begin position="276"/>
        <end position="294"/>
    </location>
</feature>
<feature type="transmembrane region" description="Helical" evidence="1">
    <location>
        <begin position="250"/>
        <end position="267"/>
    </location>
</feature>
<feature type="transmembrane region" description="Helical" evidence="1">
    <location>
        <begin position="314"/>
        <end position="334"/>
    </location>
</feature>
<dbReference type="Proteomes" id="UP000051580">
    <property type="component" value="Unassembled WGS sequence"/>
</dbReference>
<dbReference type="EMBL" id="AZFS01000064">
    <property type="protein sequence ID" value="KRL93279.1"/>
    <property type="molecule type" value="Genomic_DNA"/>
</dbReference>
<keyword evidence="1" id="KW-1133">Transmembrane helix</keyword>
<dbReference type="InterPro" id="IPR021200">
    <property type="entry name" value="CHIM_prot"/>
</dbReference>
<comment type="caution">
    <text evidence="2">The sequence shown here is derived from an EMBL/GenBank/DDBJ whole genome shotgun (WGS) entry which is preliminary data.</text>
</comment>
<feature type="transmembrane region" description="Helical" evidence="1">
    <location>
        <begin position="202"/>
        <end position="218"/>
    </location>
</feature>
<feature type="transmembrane region" description="Helical" evidence="1">
    <location>
        <begin position="77"/>
        <end position="94"/>
    </location>
</feature>
<sequence>MINFFWHVLFFLTLFFAVTSPNIILGDNATFGTSTTMVTTGLVIAIVAILVMNYAYPRVHAWLYRVLITQRLRTGTILLLMVLAAQIAFVFFVHPNSGFDSGMLLHTATDPSAVRDPDATAYFSLNVNNLPIMLFMHWLSTTFQQTTWEFFDFVTLFFVDLSVIFNLLSVRIVQKRALGAAMYIQAAWLAVFPSIIMPYTDAWGLPLVSFYLLCYFTLRKTTMHPLLRLSAANGFGISVMLTYFMKPSSIIPVIAIAIIEGLLALVNHKKLRMQDVFVALAMLLFIGESAFYTYRYVNTRVENQTYIQVDKTRAIPAIHFMAMGVYGQGGYSWWQAVEMTFLPTKKQKTDYSVMMLKKRLKKLGPTGYLKFLVKKQRNNTADGTFGWLKEGHFFLENQKPNNKGISNKLKNYIYLYGRHIADFRFAAQLWWISLLTIIALGFGPERRVIQILRLSMVGGFVFLLLFEGGRSRYLIQYLPCLLLLATLSVERVIANVGRLAGWYEEKVDASIQADEKKQSTD</sequence>
<evidence type="ECO:0000313" key="2">
    <source>
        <dbReference type="EMBL" id="KRL93279.1"/>
    </source>
</evidence>
<keyword evidence="1" id="KW-0812">Transmembrane</keyword>
<dbReference type="AlphaFoldDB" id="A0A0R1UIU3"/>
<dbReference type="STRING" id="1423753.FD28_GL001151"/>
<reference evidence="2 3" key="1">
    <citation type="journal article" date="2015" name="Genome Announc.">
        <title>Expanding the biotechnology potential of lactobacilli through comparative genomics of 213 strains and associated genera.</title>
        <authorList>
            <person name="Sun Z."/>
            <person name="Harris H.M."/>
            <person name="McCann A."/>
            <person name="Guo C."/>
            <person name="Argimon S."/>
            <person name="Zhang W."/>
            <person name="Yang X."/>
            <person name="Jeffery I.B."/>
            <person name="Cooney J.C."/>
            <person name="Kagawa T.F."/>
            <person name="Liu W."/>
            <person name="Song Y."/>
            <person name="Salvetti E."/>
            <person name="Wrobel A."/>
            <person name="Rasinkangas P."/>
            <person name="Parkhill J."/>
            <person name="Rea M.C."/>
            <person name="O'Sullivan O."/>
            <person name="Ritari J."/>
            <person name="Douillard F.P."/>
            <person name="Paul Ross R."/>
            <person name="Yang R."/>
            <person name="Briner A.E."/>
            <person name="Felis G.E."/>
            <person name="de Vos W.M."/>
            <person name="Barrangou R."/>
            <person name="Klaenhammer T.R."/>
            <person name="Caufield P.W."/>
            <person name="Cui Y."/>
            <person name="Zhang H."/>
            <person name="O'Toole P.W."/>
        </authorList>
    </citation>
    <scope>NUCLEOTIDE SEQUENCE [LARGE SCALE GENOMIC DNA]</scope>
    <source>
        <strain evidence="2 3">DSM 16381</strain>
    </source>
</reference>
<feature type="transmembrane region" description="Helical" evidence="1">
    <location>
        <begin position="425"/>
        <end position="442"/>
    </location>
</feature>